<reference evidence="4" key="1">
    <citation type="submission" date="2019-04" db="EMBL/GenBank/DDBJ databases">
        <title>Friends and foes A comparative genomics studyof 23 Aspergillus species from section Flavi.</title>
        <authorList>
            <consortium name="DOE Joint Genome Institute"/>
            <person name="Kjaerbolling I."/>
            <person name="Vesth T."/>
            <person name="Frisvad J.C."/>
            <person name="Nybo J.L."/>
            <person name="Theobald S."/>
            <person name="Kildgaard S."/>
            <person name="Isbrandt T."/>
            <person name="Kuo A."/>
            <person name="Sato A."/>
            <person name="Lyhne E.K."/>
            <person name="Kogle M.E."/>
            <person name="Wiebenga A."/>
            <person name="Kun R.S."/>
            <person name="Lubbers R.J."/>
            <person name="Makela M.R."/>
            <person name="Barry K."/>
            <person name="Chovatia M."/>
            <person name="Clum A."/>
            <person name="Daum C."/>
            <person name="Haridas S."/>
            <person name="He G."/>
            <person name="LaButti K."/>
            <person name="Lipzen A."/>
            <person name="Mondo S."/>
            <person name="Riley R."/>
            <person name="Salamov A."/>
            <person name="Simmons B.A."/>
            <person name="Magnuson J.K."/>
            <person name="Henrissat B."/>
            <person name="Mortensen U.H."/>
            <person name="Larsen T.O."/>
            <person name="Devries R.P."/>
            <person name="Grigoriev I.V."/>
            <person name="Machida M."/>
            <person name="Baker S.E."/>
            <person name="Andersen M.R."/>
        </authorList>
    </citation>
    <scope>NUCLEOTIDE SEQUENCE [LARGE SCALE GENOMIC DNA]</scope>
    <source>
        <strain evidence="4">CBS 130017</strain>
    </source>
</reference>
<dbReference type="Gene3D" id="2.30.60.10">
    <property type="entry name" value="Cyanovirin-N"/>
    <property type="match status" value="1"/>
</dbReference>
<keyword evidence="1" id="KW-0732">Signal</keyword>
<dbReference type="Proteomes" id="UP000325945">
    <property type="component" value="Unassembled WGS sequence"/>
</dbReference>
<dbReference type="SUPFAM" id="SSF51322">
    <property type="entry name" value="Cyanovirin-N"/>
    <property type="match status" value="1"/>
</dbReference>
<feature type="domain" description="Cyanovirin-N" evidence="2">
    <location>
        <begin position="20"/>
        <end position="118"/>
    </location>
</feature>
<evidence type="ECO:0000313" key="4">
    <source>
        <dbReference type="Proteomes" id="UP000325945"/>
    </source>
</evidence>
<gene>
    <name evidence="3" type="ORF">BDV39DRAFT_199319</name>
</gene>
<keyword evidence="4" id="KW-1185">Reference proteome</keyword>
<feature type="signal peptide" evidence="1">
    <location>
        <begin position="1"/>
        <end position="18"/>
    </location>
</feature>
<proteinExistence type="predicted"/>
<protein>
    <recommendedName>
        <fullName evidence="2">Cyanovirin-N domain-containing protein</fullName>
    </recommendedName>
</protein>
<evidence type="ECO:0000259" key="2">
    <source>
        <dbReference type="SMART" id="SM01111"/>
    </source>
</evidence>
<evidence type="ECO:0000313" key="3">
    <source>
        <dbReference type="EMBL" id="KAE8332971.1"/>
    </source>
</evidence>
<dbReference type="InterPro" id="IPR011058">
    <property type="entry name" value="Cyanovirin-N"/>
</dbReference>
<name>A0A5N6XIA1_9EURO</name>
<dbReference type="Pfam" id="PF08881">
    <property type="entry name" value="CVNH"/>
    <property type="match status" value="1"/>
</dbReference>
<feature type="chain" id="PRO_5025027852" description="Cyanovirin-N domain-containing protein" evidence="1">
    <location>
        <begin position="19"/>
        <end position="122"/>
    </location>
</feature>
<dbReference type="EMBL" id="ML741763">
    <property type="protein sequence ID" value="KAE8332971.1"/>
    <property type="molecule type" value="Genomic_DNA"/>
</dbReference>
<dbReference type="AlphaFoldDB" id="A0A5N6XIA1"/>
<accession>A0A5N6XIA1</accession>
<sequence length="122" mass="13081">MRLQAFIFLLLGLGKSYAAHFSKTCSSYELEGSMLFAKCQESPGKERHTTVDLNKCLGHKEGTLIRGENAIGNLECGFCMLAGTQIQCMCYRGKGVIAPSSPLNLDDVLSNQGGTLACDGQA</sequence>
<evidence type="ECO:0000256" key="1">
    <source>
        <dbReference type="SAM" id="SignalP"/>
    </source>
</evidence>
<dbReference type="SMART" id="SM01111">
    <property type="entry name" value="CVNH"/>
    <property type="match status" value="1"/>
</dbReference>
<dbReference type="InterPro" id="IPR036673">
    <property type="entry name" value="Cyanovirin-N_sf"/>
</dbReference>
<organism evidence="3 4">
    <name type="scientific">Aspergillus sergii</name>
    <dbReference type="NCBI Taxonomy" id="1034303"/>
    <lineage>
        <taxon>Eukaryota</taxon>
        <taxon>Fungi</taxon>
        <taxon>Dikarya</taxon>
        <taxon>Ascomycota</taxon>
        <taxon>Pezizomycotina</taxon>
        <taxon>Eurotiomycetes</taxon>
        <taxon>Eurotiomycetidae</taxon>
        <taxon>Eurotiales</taxon>
        <taxon>Aspergillaceae</taxon>
        <taxon>Aspergillus</taxon>
        <taxon>Aspergillus subgen. Circumdati</taxon>
    </lineage>
</organism>